<dbReference type="InterPro" id="IPR001024">
    <property type="entry name" value="PLAT/LH2_dom"/>
</dbReference>
<keyword evidence="2" id="KW-0732">Signal</keyword>
<dbReference type="GO" id="GO:0034440">
    <property type="term" value="P:lipid oxidation"/>
    <property type="evidence" value="ECO:0007669"/>
    <property type="project" value="InterPro"/>
</dbReference>
<evidence type="ECO:0000313" key="4">
    <source>
        <dbReference type="EMBL" id="MBA4627361.1"/>
    </source>
</evidence>
<dbReference type="GO" id="GO:0016702">
    <property type="term" value="F:oxidoreductase activity, acting on single donors with incorporation of molecular oxygen, incorporation of two atoms of oxygen"/>
    <property type="evidence" value="ECO:0007669"/>
    <property type="project" value="InterPro"/>
</dbReference>
<dbReference type="AlphaFoldDB" id="A0A7C9CV77"/>
<dbReference type="InterPro" id="IPR036392">
    <property type="entry name" value="PLAT/LH2_dom_sf"/>
</dbReference>
<protein>
    <recommendedName>
        <fullName evidence="3">PLAT domain-containing protein</fullName>
    </recommendedName>
</protein>
<dbReference type="InterPro" id="IPR000907">
    <property type="entry name" value="LipOase"/>
</dbReference>
<dbReference type="SUPFAM" id="SSF49723">
    <property type="entry name" value="Lipase/lipooxygenase domain (PLAT/LH2 domain)"/>
    <property type="match status" value="1"/>
</dbReference>
<reference evidence="4" key="2">
    <citation type="submission" date="2020-07" db="EMBL/GenBank/DDBJ databases">
        <authorList>
            <person name="Vera ALvarez R."/>
            <person name="Arias-Moreno D.M."/>
            <person name="Jimenez-Jacinto V."/>
            <person name="Jimenez-Bremont J.F."/>
            <person name="Swaminathan K."/>
            <person name="Moose S.P."/>
            <person name="Guerrero-Gonzalez M.L."/>
            <person name="Marino-Ramirez L."/>
            <person name="Landsman D."/>
            <person name="Rodriguez-Kessler M."/>
            <person name="Delgado-Sanchez P."/>
        </authorList>
    </citation>
    <scope>NUCLEOTIDE SEQUENCE</scope>
    <source>
        <tissue evidence="4">Cladode</tissue>
    </source>
</reference>
<organism evidence="4">
    <name type="scientific">Opuntia streptacantha</name>
    <name type="common">Prickly pear cactus</name>
    <name type="synonym">Opuntia cardona</name>
    <dbReference type="NCBI Taxonomy" id="393608"/>
    <lineage>
        <taxon>Eukaryota</taxon>
        <taxon>Viridiplantae</taxon>
        <taxon>Streptophyta</taxon>
        <taxon>Embryophyta</taxon>
        <taxon>Tracheophyta</taxon>
        <taxon>Spermatophyta</taxon>
        <taxon>Magnoliopsida</taxon>
        <taxon>eudicotyledons</taxon>
        <taxon>Gunneridae</taxon>
        <taxon>Pentapetalae</taxon>
        <taxon>Caryophyllales</taxon>
        <taxon>Cactineae</taxon>
        <taxon>Cactaceae</taxon>
        <taxon>Opuntioideae</taxon>
        <taxon>Opuntia</taxon>
    </lineage>
</organism>
<dbReference type="Gene3D" id="2.60.60.20">
    <property type="entry name" value="PLAT/LH2 domain"/>
    <property type="match status" value="1"/>
</dbReference>
<feature type="chain" id="PRO_5027693751" description="PLAT domain-containing protein" evidence="2">
    <location>
        <begin position="17"/>
        <end position="104"/>
    </location>
</feature>
<sequence>MLTSVLVVCVLKYAETGSEKPTVKAYAHRGLIENGRLTYEAKFEVPPKFGEIGAVMVENEHHQEMHLADIVLDFPLGSVRFTCNSWVHSKADNPDKRVFFSNKV</sequence>
<dbReference type="GO" id="GO:0046872">
    <property type="term" value="F:metal ion binding"/>
    <property type="evidence" value="ECO:0007669"/>
    <property type="project" value="InterPro"/>
</dbReference>
<evidence type="ECO:0000259" key="3">
    <source>
        <dbReference type="PROSITE" id="PS50095"/>
    </source>
</evidence>
<comment type="caution">
    <text evidence="1">Lacks conserved residue(s) required for the propagation of feature annotation.</text>
</comment>
<reference evidence="4" key="1">
    <citation type="journal article" date="2013" name="J. Plant Res.">
        <title>Effect of fungi and light on seed germination of three Opuntia species from semiarid lands of central Mexico.</title>
        <authorList>
            <person name="Delgado-Sanchez P."/>
            <person name="Jimenez-Bremont J.F."/>
            <person name="Guerrero-Gonzalez Mde L."/>
            <person name="Flores J."/>
        </authorList>
    </citation>
    <scope>NUCLEOTIDE SEQUENCE</scope>
    <source>
        <tissue evidence="4">Cladode</tissue>
    </source>
</reference>
<dbReference type="PROSITE" id="PS50095">
    <property type="entry name" value="PLAT"/>
    <property type="match status" value="1"/>
</dbReference>
<evidence type="ECO:0000256" key="2">
    <source>
        <dbReference type="SAM" id="SignalP"/>
    </source>
</evidence>
<feature type="domain" description="PLAT" evidence="3">
    <location>
        <begin position="1"/>
        <end position="101"/>
    </location>
</feature>
<evidence type="ECO:0000256" key="1">
    <source>
        <dbReference type="PROSITE-ProRule" id="PRU00152"/>
    </source>
</evidence>
<accession>A0A7C9CV77</accession>
<dbReference type="EMBL" id="GISG01061522">
    <property type="protein sequence ID" value="MBA4627361.1"/>
    <property type="molecule type" value="Transcribed_RNA"/>
</dbReference>
<dbReference type="Pfam" id="PF01477">
    <property type="entry name" value="PLAT"/>
    <property type="match status" value="1"/>
</dbReference>
<dbReference type="PANTHER" id="PTHR11771">
    <property type="entry name" value="LIPOXYGENASE"/>
    <property type="match status" value="1"/>
</dbReference>
<name>A0A7C9CV77_OPUST</name>
<proteinExistence type="predicted"/>
<dbReference type="SMART" id="SM00308">
    <property type="entry name" value="LH2"/>
    <property type="match status" value="1"/>
</dbReference>
<feature type="signal peptide" evidence="2">
    <location>
        <begin position="1"/>
        <end position="16"/>
    </location>
</feature>